<feature type="compositionally biased region" description="Pro residues" evidence="1">
    <location>
        <begin position="72"/>
        <end position="83"/>
    </location>
</feature>
<feature type="region of interest" description="Disordered" evidence="1">
    <location>
        <begin position="1"/>
        <end position="215"/>
    </location>
</feature>
<evidence type="ECO:0000313" key="2">
    <source>
        <dbReference type="EMBL" id="KPM37390.1"/>
    </source>
</evidence>
<dbReference type="OrthoDB" id="5094489at2759"/>
<sequence>MRRPNLNPERREEDRYHRTTIFDKRFIEDLSPVPTRRRQAQQRKRRSRLPQEPQGSHRPQKKVKLGSRPLTQPIPPITSPQEPPNSLTSTTVPWNHDTSEASRSWEAPKDNFNNGFLGPPLPTLNPHTHHHQQQHHQDEQQHAVLHPSQDTPPGLGASTLYNEPLAPSTSGNSPLLATPSSPRQQECKSPSHAAHPPRLLAPPRPSFTVTGPTGHPEPCEVTFDVQLEISVISVALAGRLGCILEPGPPTWDNWTVQTPAGLFNPEVWVKDISIESQWSQLRIPANTANFVVVDRCWTGTLIILGRPVLSRLLQAVE</sequence>
<dbReference type="Proteomes" id="UP000050424">
    <property type="component" value="Unassembled WGS sequence"/>
</dbReference>
<reference evidence="2 3" key="1">
    <citation type="submission" date="2015-09" db="EMBL/GenBank/DDBJ databases">
        <title>Draft genome of a European isolate of the apple canker pathogen Neonectria ditissima.</title>
        <authorList>
            <person name="Gomez-Cortecero A."/>
            <person name="Harrison R.J."/>
            <person name="Armitage A.D."/>
        </authorList>
    </citation>
    <scope>NUCLEOTIDE SEQUENCE [LARGE SCALE GENOMIC DNA]</scope>
    <source>
        <strain evidence="2 3">R09/05</strain>
    </source>
</reference>
<feature type="compositionally biased region" description="Polar residues" evidence="1">
    <location>
        <begin position="167"/>
        <end position="188"/>
    </location>
</feature>
<evidence type="ECO:0000256" key="1">
    <source>
        <dbReference type="SAM" id="MobiDB-lite"/>
    </source>
</evidence>
<feature type="compositionally biased region" description="Basic and acidic residues" evidence="1">
    <location>
        <begin position="8"/>
        <end position="28"/>
    </location>
</feature>
<accession>A0A0P7ASA7</accession>
<protein>
    <submittedName>
        <fullName evidence="2">Uncharacterized protein</fullName>
    </submittedName>
</protein>
<feature type="compositionally biased region" description="Basic residues" evidence="1">
    <location>
        <begin position="35"/>
        <end position="48"/>
    </location>
</feature>
<gene>
    <name evidence="2" type="ORF">AK830_g9175</name>
</gene>
<evidence type="ECO:0000313" key="3">
    <source>
        <dbReference type="Proteomes" id="UP000050424"/>
    </source>
</evidence>
<comment type="caution">
    <text evidence="2">The sequence shown here is derived from an EMBL/GenBank/DDBJ whole genome shotgun (WGS) entry which is preliminary data.</text>
</comment>
<dbReference type="EMBL" id="LKCW01000167">
    <property type="protein sequence ID" value="KPM37390.1"/>
    <property type="molecule type" value="Genomic_DNA"/>
</dbReference>
<organism evidence="2 3">
    <name type="scientific">Neonectria ditissima</name>
    <dbReference type="NCBI Taxonomy" id="78410"/>
    <lineage>
        <taxon>Eukaryota</taxon>
        <taxon>Fungi</taxon>
        <taxon>Dikarya</taxon>
        <taxon>Ascomycota</taxon>
        <taxon>Pezizomycotina</taxon>
        <taxon>Sordariomycetes</taxon>
        <taxon>Hypocreomycetidae</taxon>
        <taxon>Hypocreales</taxon>
        <taxon>Nectriaceae</taxon>
        <taxon>Neonectria</taxon>
    </lineage>
</organism>
<dbReference type="AlphaFoldDB" id="A0A0P7ASA7"/>
<proteinExistence type="predicted"/>
<keyword evidence="3" id="KW-1185">Reference proteome</keyword>
<name>A0A0P7ASA7_9HYPO</name>